<feature type="region of interest" description="Disordered" evidence="7">
    <location>
        <begin position="112"/>
        <end position="140"/>
    </location>
</feature>
<feature type="coiled-coil region" evidence="6">
    <location>
        <begin position="282"/>
        <end position="312"/>
    </location>
</feature>
<evidence type="ECO:0000256" key="1">
    <source>
        <dbReference type="ARBA" id="ARBA00022723"/>
    </source>
</evidence>
<accession>A0AAD8HX63</accession>
<dbReference type="PANTHER" id="PTHR47813:SF2">
    <property type="entry name" value="UBIQUITIN-LIKE SUPERFAMILY PROTEIN"/>
    <property type="match status" value="1"/>
</dbReference>
<evidence type="ECO:0000256" key="5">
    <source>
        <dbReference type="PROSITE-ProRule" id="PRU00723"/>
    </source>
</evidence>
<evidence type="ECO:0000256" key="2">
    <source>
        <dbReference type="ARBA" id="ARBA00022737"/>
    </source>
</evidence>
<keyword evidence="1 5" id="KW-0479">Metal-binding</keyword>
<dbReference type="Pfam" id="PF00642">
    <property type="entry name" value="zf-CCCH"/>
    <property type="match status" value="1"/>
</dbReference>
<feature type="compositionally biased region" description="Polar residues" evidence="7">
    <location>
        <begin position="121"/>
        <end position="130"/>
    </location>
</feature>
<dbReference type="PANTHER" id="PTHR47813">
    <property type="entry name" value="UBIQUITIN-LIKE SUPERFAMILY PROTEIN"/>
    <property type="match status" value="1"/>
</dbReference>
<dbReference type="Proteomes" id="UP001237642">
    <property type="component" value="Unassembled WGS sequence"/>
</dbReference>
<feature type="zinc finger region" description="C3H1-type" evidence="5">
    <location>
        <begin position="485"/>
        <end position="513"/>
    </location>
</feature>
<keyword evidence="4 5" id="KW-0862">Zinc</keyword>
<dbReference type="SUPFAM" id="SSF90229">
    <property type="entry name" value="CCCH zinc finger"/>
    <property type="match status" value="2"/>
</dbReference>
<dbReference type="GO" id="GO:0008270">
    <property type="term" value="F:zinc ion binding"/>
    <property type="evidence" value="ECO:0007669"/>
    <property type="project" value="UniProtKB-KW"/>
</dbReference>
<dbReference type="FunFam" id="4.10.1000.10:FF:000001">
    <property type="entry name" value="zinc finger CCCH domain-containing protein 15-like"/>
    <property type="match status" value="1"/>
</dbReference>
<evidence type="ECO:0000256" key="3">
    <source>
        <dbReference type="ARBA" id="ARBA00022771"/>
    </source>
</evidence>
<dbReference type="FunFam" id="4.10.1000.10:FF:000002">
    <property type="entry name" value="Zinc finger protein 36, C3H1 type-like 1"/>
    <property type="match status" value="1"/>
</dbReference>
<evidence type="ECO:0000256" key="4">
    <source>
        <dbReference type="ARBA" id="ARBA00022833"/>
    </source>
</evidence>
<keyword evidence="6" id="KW-0175">Coiled coil</keyword>
<dbReference type="InterPro" id="IPR036855">
    <property type="entry name" value="Znf_CCCH_sf"/>
</dbReference>
<gene>
    <name evidence="9" type="ORF">POM88_030811</name>
</gene>
<organism evidence="9 10">
    <name type="scientific">Heracleum sosnowskyi</name>
    <dbReference type="NCBI Taxonomy" id="360622"/>
    <lineage>
        <taxon>Eukaryota</taxon>
        <taxon>Viridiplantae</taxon>
        <taxon>Streptophyta</taxon>
        <taxon>Embryophyta</taxon>
        <taxon>Tracheophyta</taxon>
        <taxon>Spermatophyta</taxon>
        <taxon>Magnoliopsida</taxon>
        <taxon>eudicotyledons</taxon>
        <taxon>Gunneridae</taxon>
        <taxon>Pentapetalae</taxon>
        <taxon>asterids</taxon>
        <taxon>campanulids</taxon>
        <taxon>Apiales</taxon>
        <taxon>Apiaceae</taxon>
        <taxon>Apioideae</taxon>
        <taxon>apioid superclade</taxon>
        <taxon>Tordylieae</taxon>
        <taxon>Tordyliinae</taxon>
        <taxon>Heracleum</taxon>
    </lineage>
</organism>
<dbReference type="InterPro" id="IPR000571">
    <property type="entry name" value="Znf_CCCH"/>
</dbReference>
<dbReference type="PROSITE" id="PS50103">
    <property type="entry name" value="ZF_C3H1"/>
    <property type="match status" value="2"/>
</dbReference>
<evidence type="ECO:0000256" key="7">
    <source>
        <dbReference type="SAM" id="MobiDB-lite"/>
    </source>
</evidence>
<proteinExistence type="predicted"/>
<reference evidence="9" key="1">
    <citation type="submission" date="2023-02" db="EMBL/GenBank/DDBJ databases">
        <title>Genome of toxic invasive species Heracleum sosnowskyi carries increased number of genes despite the absence of recent whole-genome duplications.</title>
        <authorList>
            <person name="Schelkunov M."/>
            <person name="Shtratnikova V."/>
            <person name="Makarenko M."/>
            <person name="Klepikova A."/>
            <person name="Omelchenko D."/>
            <person name="Novikova G."/>
            <person name="Obukhova E."/>
            <person name="Bogdanov V."/>
            <person name="Penin A."/>
            <person name="Logacheva M."/>
        </authorList>
    </citation>
    <scope>NUCLEOTIDE SEQUENCE</scope>
    <source>
        <strain evidence="9">Hsosn_3</strain>
        <tissue evidence="9">Leaf</tissue>
    </source>
</reference>
<comment type="caution">
    <text evidence="9">The sequence shown here is derived from an EMBL/GenBank/DDBJ whole genome shotgun (WGS) entry which is preliminary data.</text>
</comment>
<feature type="domain" description="C3H1-type" evidence="8">
    <location>
        <begin position="448"/>
        <end position="475"/>
    </location>
</feature>
<protein>
    <recommendedName>
        <fullName evidence="8">C3H1-type domain-containing protein</fullName>
    </recommendedName>
</protein>
<dbReference type="EMBL" id="JAUIZM010000007">
    <property type="protein sequence ID" value="KAK1374618.1"/>
    <property type="molecule type" value="Genomic_DNA"/>
</dbReference>
<dbReference type="AlphaFoldDB" id="A0AAD8HX63"/>
<keyword evidence="2" id="KW-0677">Repeat</keyword>
<feature type="zinc finger region" description="C3H1-type" evidence="5">
    <location>
        <begin position="448"/>
        <end position="475"/>
    </location>
</feature>
<evidence type="ECO:0000313" key="9">
    <source>
        <dbReference type="EMBL" id="KAK1374618.1"/>
    </source>
</evidence>
<evidence type="ECO:0000259" key="8">
    <source>
        <dbReference type="PROSITE" id="PS50103"/>
    </source>
</evidence>
<keyword evidence="10" id="KW-1185">Reference proteome</keyword>
<evidence type="ECO:0000256" key="6">
    <source>
        <dbReference type="SAM" id="Coils"/>
    </source>
</evidence>
<keyword evidence="3 5" id="KW-0863">Zinc-finger</keyword>
<dbReference type="SMART" id="SM00356">
    <property type="entry name" value="ZnF_C3H1"/>
    <property type="match status" value="2"/>
</dbReference>
<name>A0AAD8HX63_9APIA</name>
<feature type="region of interest" description="Disordered" evidence="7">
    <location>
        <begin position="57"/>
        <end position="78"/>
    </location>
</feature>
<feature type="domain" description="C3H1-type" evidence="8">
    <location>
        <begin position="485"/>
        <end position="513"/>
    </location>
</feature>
<dbReference type="Gene3D" id="4.10.1000.10">
    <property type="entry name" value="Zinc finger, CCCH-type"/>
    <property type="match status" value="2"/>
</dbReference>
<evidence type="ECO:0000313" key="10">
    <source>
        <dbReference type="Proteomes" id="UP001237642"/>
    </source>
</evidence>
<reference evidence="9" key="2">
    <citation type="submission" date="2023-05" db="EMBL/GenBank/DDBJ databases">
        <authorList>
            <person name="Schelkunov M.I."/>
        </authorList>
    </citation>
    <scope>NUCLEOTIDE SEQUENCE</scope>
    <source>
        <strain evidence="9">Hsosn_3</strain>
        <tissue evidence="9">Leaf</tissue>
    </source>
</reference>
<sequence>MEDPNEELEPLFDYSRVQPLDLVSLDDDDYPFPIPPKKLKLSEGEKSSDVENLASSKNVIKIDDGEDEEDWLPSPVIDTQKREEDSIIKAIRLKKQELLSYAQSAEDILQNVDEPVRKDSNNSVQFSSESAADPPPKPSRERAKIVIGIQDKDGVKHFRVYMDDKFEKLRKIPWDGGRGHHRGACEGKLIQDIRSVTDFRIKMQKDMPVSHCRFHEHPSLCSPYFCKSEGYDYASLYPDLTSPVQFSPYSTGSVDYSYPYPYLFTDQQEDLKEQKSWCLSRLRETTKEAEALRQENINLQIANNELNKQYNNLLMLQSSSTLQNSHVPPLHEYVSAAPKPAVFSSNSLVDGFGRMRLGGTAKKQVVRNEESNSENLDVNRVSLPKSISVRSNGYLKMAQDVGSSSKGGGRIPVPNRIKPVKAAQRVYVRGGKREEKPLELQVYDQGVTKTELCNKWQQTGACPYGSNCQFAHGIEELRPVLRHPRYKTEVCFMVLNGEPCPYGHRCHFRHSLTDQEKLVAHQTKAI</sequence>